<dbReference type="EMBL" id="CM056741">
    <property type="protein sequence ID" value="KAJ8681851.1"/>
    <property type="molecule type" value="Genomic_DNA"/>
</dbReference>
<accession>A0ACC2PGB6</accession>
<dbReference type="Proteomes" id="UP001239111">
    <property type="component" value="Chromosome 1"/>
</dbReference>
<proteinExistence type="predicted"/>
<name>A0ACC2PGB6_9HYME</name>
<evidence type="ECO:0000313" key="1">
    <source>
        <dbReference type="EMBL" id="KAJ8681851.1"/>
    </source>
</evidence>
<reference evidence="1" key="1">
    <citation type="submission" date="2023-04" db="EMBL/GenBank/DDBJ databases">
        <title>A chromosome-level genome assembly of the parasitoid wasp Eretmocerus hayati.</title>
        <authorList>
            <person name="Zhong Y."/>
            <person name="Liu S."/>
            <person name="Liu Y."/>
        </authorList>
    </citation>
    <scope>NUCLEOTIDE SEQUENCE</scope>
    <source>
        <strain evidence="1">ZJU_SS_LIU_2023</strain>
    </source>
</reference>
<keyword evidence="2" id="KW-1185">Reference proteome</keyword>
<comment type="caution">
    <text evidence="1">The sequence shown here is derived from an EMBL/GenBank/DDBJ whole genome shotgun (WGS) entry which is preliminary data.</text>
</comment>
<evidence type="ECO:0000313" key="2">
    <source>
        <dbReference type="Proteomes" id="UP001239111"/>
    </source>
</evidence>
<protein>
    <submittedName>
        <fullName evidence="1">Uncharacterized protein</fullName>
    </submittedName>
</protein>
<gene>
    <name evidence="1" type="ORF">QAD02_017643</name>
</gene>
<organism evidence="1 2">
    <name type="scientific">Eretmocerus hayati</name>
    <dbReference type="NCBI Taxonomy" id="131215"/>
    <lineage>
        <taxon>Eukaryota</taxon>
        <taxon>Metazoa</taxon>
        <taxon>Ecdysozoa</taxon>
        <taxon>Arthropoda</taxon>
        <taxon>Hexapoda</taxon>
        <taxon>Insecta</taxon>
        <taxon>Pterygota</taxon>
        <taxon>Neoptera</taxon>
        <taxon>Endopterygota</taxon>
        <taxon>Hymenoptera</taxon>
        <taxon>Apocrita</taxon>
        <taxon>Proctotrupomorpha</taxon>
        <taxon>Chalcidoidea</taxon>
        <taxon>Aphelinidae</taxon>
        <taxon>Aphelininae</taxon>
        <taxon>Eretmocerus</taxon>
    </lineage>
</organism>
<sequence>MDEKHKDILKRMRRNIVDDLDVFNGIIPPLTTEYILKEEDVDEIKRGGSREERAEILLDILPKRGPRAFDVFLQSLRHQYDWLSEEIDTMLKVEVPKASSSNNHTSLAYPNLQPVSPLTVTRVEMIKKLKDALRDLQPNGYIALHGMKGFGKSCLTASTLSDKDLTFQLFNNEVYWIKFGYKRDIGEECLIQLNNLYHHIKSTNSILDSVSTEPLEKTLKHLIENHFRQSSHRNALLILDDVCHRQIVDNFDFACKTLVITPDIGVLNKRNHTIVTMDHGFTETETLGLFAKVLDVAVDQLPMEAKLIHDECKGMPLLIAMFAAQFENFKHDMKHHKGRWEYYLNCVRTKNPKNRVIGEFMKIQEATFNMCINQLKAEMREKYENLAIFSEDVNIMPKTLEILWGEQPYSVDDQMLDFCHKSLAAKKWNDDLKSYIYGVHDLLLCHLRKTLSNQDLQAKHKMFVEKYRDYCHGDFSKLPNDNYSLSFIGHHLEQAEMFDEFHPLYTNFDFLQAKINFTSLSDLFIDFKKYRKHITNNGDETIESNLVDLENFLEFQANTLAKQRNLECLDLIQIALDHSDEGYVKDTAKDLAMSRPHSLYLTHERSAIHKNSFLNFDEEVNFTCNTVVFTNEPNYILVGSHDGDVILWDCENRKPRIFSGHNKRYAIKKIMLSPCDDYFLALSEDGTLKLFALDENEFSNGLSIPVQSPRHKQVFWKDFWETTHDDSLKTLSINNEIITDMKFSQTCNKIAACTSSGTLTLWDSNGNFEWQDKYKSHRFGGVAFTTEDNLLHVMDETISVVRIYKKNRDRGYTYLSQFNLQLNNPRIIYFAKHPDDAENCLVIATDKAVVYFKWFSNNNEYIHSYEKLSKLEIKNKNTSYVAASLTYDARYLIVGDSDGIVNIVKAFNPDDEIGRFRGNVTSLDCYWMYNEDFHLICGSENKMIRRWRLSCDQKPNTVKKLLFDARMGNFLEDTTVYLKTSPTTISVCKDKRAMTKIESAYGRIVSMNLRDNASKLVYLTESGSVVIHDLRSDRSMLVSKLDSLESFIDVMSFNNNFVVLCRMENNLQVWRSTKASLMVENCGVVVSAYKISENYVLTVSTNATLKYWFIEHDSSKWQRMLEFRDNEGTIISCSLSKYKSYLAALMDEQSVMIYRLPIIGVDDISNAKVVHHFQHNFKKSLISCEFSPNEKYLAIALDDGEISVIDVPLLMEIGKLKLHDSPVIQLCWSPEELSAPILLSVDSTQMAWWNVSYLRSLDRRENRRSRMGFGRNSNSPSMGMSPRGSVRLPDSPTSPDQQSRPKDLALPAALIDEFWSRKLPKNSAKRPALIGCVSLPASCTDAIKVCVSDDFSQFLTVDGHGTISNYTLFGHVFGNNLL</sequence>